<name>A0ABW3GPP4_9FLAO</name>
<dbReference type="Proteomes" id="UP001597049">
    <property type="component" value="Unassembled WGS sequence"/>
</dbReference>
<organism evidence="2 3">
    <name type="scientific">Psychroflexus salinarum</name>
    <dbReference type="NCBI Taxonomy" id="546024"/>
    <lineage>
        <taxon>Bacteria</taxon>
        <taxon>Pseudomonadati</taxon>
        <taxon>Bacteroidota</taxon>
        <taxon>Flavobacteriia</taxon>
        <taxon>Flavobacteriales</taxon>
        <taxon>Flavobacteriaceae</taxon>
        <taxon>Psychroflexus</taxon>
    </lineage>
</organism>
<dbReference type="SUPFAM" id="SSF48452">
    <property type="entry name" value="TPR-like"/>
    <property type="match status" value="1"/>
</dbReference>
<evidence type="ECO:0000313" key="2">
    <source>
        <dbReference type="EMBL" id="MFD0931130.1"/>
    </source>
</evidence>
<dbReference type="Pfam" id="PF19413">
    <property type="entry name" value="YaiO"/>
    <property type="match status" value="1"/>
</dbReference>
<protein>
    <submittedName>
        <fullName evidence="2">YaiO family outer membrane beta-barrel protein</fullName>
    </submittedName>
</protein>
<keyword evidence="3" id="KW-1185">Reference proteome</keyword>
<dbReference type="RefSeq" id="WP_379656469.1">
    <property type="nucleotide sequence ID" value="NZ_JBHTIV010000002.1"/>
</dbReference>
<gene>
    <name evidence="2" type="ORF">ACFQ0R_00815</name>
</gene>
<feature type="domain" description="YaiO beta-barrel" evidence="1">
    <location>
        <begin position="186"/>
        <end position="361"/>
    </location>
</feature>
<dbReference type="NCBIfam" id="TIGR04390">
    <property type="entry name" value="OMP_YaiO_dom"/>
    <property type="match status" value="1"/>
</dbReference>
<dbReference type="InterPro" id="IPR011990">
    <property type="entry name" value="TPR-like_helical_dom_sf"/>
</dbReference>
<proteinExistence type="predicted"/>
<evidence type="ECO:0000259" key="1">
    <source>
        <dbReference type="Pfam" id="PF19413"/>
    </source>
</evidence>
<comment type="caution">
    <text evidence="2">The sequence shown here is derived from an EMBL/GenBank/DDBJ whole genome shotgun (WGS) entry which is preliminary data.</text>
</comment>
<dbReference type="Gene3D" id="1.25.40.10">
    <property type="entry name" value="Tetratricopeptide repeat domain"/>
    <property type="match status" value="1"/>
</dbReference>
<reference evidence="3" key="1">
    <citation type="journal article" date="2019" name="Int. J. Syst. Evol. Microbiol.">
        <title>The Global Catalogue of Microorganisms (GCM) 10K type strain sequencing project: providing services to taxonomists for standard genome sequencing and annotation.</title>
        <authorList>
            <consortium name="The Broad Institute Genomics Platform"/>
            <consortium name="The Broad Institute Genome Sequencing Center for Infectious Disease"/>
            <person name="Wu L."/>
            <person name="Ma J."/>
        </authorList>
    </citation>
    <scope>NUCLEOTIDE SEQUENCE [LARGE SCALE GENOMIC DNA]</scope>
    <source>
        <strain evidence="3">CCUG 56752</strain>
    </source>
</reference>
<evidence type="ECO:0000313" key="3">
    <source>
        <dbReference type="Proteomes" id="UP001597049"/>
    </source>
</evidence>
<accession>A0ABW3GPP4</accession>
<sequence length="424" mass="50471">MKNIFKFKILWFVLISGIIGQTNVFGQEINVDSLLYETIDLLKEKEYEQVKINAQKALKIAPDYLDYNLVLGRAQEMTGEIDKARLNYEIVINQNKDYKTAFYYLFNLEFQAENYKRAKEVSEMGIEYHPDEDNFYYKKLSTFQPLGDLKGEYTYIKEIQPRFPDNKDLEGRRVNLELRFNFDIAGVNYSFTTFDRENFGPWHLLNFQYIHQRKWGSLIGRVNYANRLTAGGDDRDGLQYELESFFFTGKNSYSFVGGSYSSDEVFPTWRLRLSHFMYFNKGWGGDIGARYDQTFDDREFYTAALGINKYIGSYWIYLRSFLMTEDENKYYPAFTLITRYYIDTRFDYLALNLSYGTNPDERSVLGQFQRRVSTESYRINLGYFRMINQKYLVGIQAGFNNQEYLPNRFQNEYELFVSFQYKLN</sequence>
<dbReference type="InterPro" id="IPR030887">
    <property type="entry name" value="Beta-barrel_YaiO"/>
</dbReference>
<dbReference type="EMBL" id="JBHTIV010000002">
    <property type="protein sequence ID" value="MFD0931130.1"/>
    <property type="molecule type" value="Genomic_DNA"/>
</dbReference>